<dbReference type="CDD" id="cd00397">
    <property type="entry name" value="DNA_BRE_C"/>
    <property type="match status" value="1"/>
</dbReference>
<reference evidence="4 5" key="1">
    <citation type="submission" date="2019-04" db="EMBL/GenBank/DDBJ databases">
        <title>A reverse ecology approach based on a biological definition of microbial populations.</title>
        <authorList>
            <person name="Arevalo P."/>
            <person name="Vaninsberghe D."/>
            <person name="Elsherbini J."/>
            <person name="Gore J."/>
            <person name="Polz M."/>
        </authorList>
    </citation>
    <scope>NUCLEOTIDE SEQUENCE [LARGE SCALE GENOMIC DNA]</scope>
    <source>
        <strain evidence="4 5">10N.261.46.F4</strain>
    </source>
</reference>
<proteinExistence type="predicted"/>
<dbReference type="Gene3D" id="1.10.443.10">
    <property type="entry name" value="Intergrase catalytic core"/>
    <property type="match status" value="1"/>
</dbReference>
<organism evidence="4 5">
    <name type="scientific">Vibrio kanaloae</name>
    <dbReference type="NCBI Taxonomy" id="170673"/>
    <lineage>
        <taxon>Bacteria</taxon>
        <taxon>Pseudomonadati</taxon>
        <taxon>Pseudomonadota</taxon>
        <taxon>Gammaproteobacteria</taxon>
        <taxon>Vibrionales</taxon>
        <taxon>Vibrionaceae</taxon>
        <taxon>Vibrio</taxon>
    </lineage>
</organism>
<comment type="caution">
    <text evidence="4">The sequence shown here is derived from an EMBL/GenBank/DDBJ whole genome shotgun (WGS) entry which is preliminary data.</text>
</comment>
<dbReference type="PROSITE" id="PS51898">
    <property type="entry name" value="TYR_RECOMBINASE"/>
    <property type="match status" value="1"/>
</dbReference>
<dbReference type="SUPFAM" id="SSF56349">
    <property type="entry name" value="DNA breaking-rejoining enzymes"/>
    <property type="match status" value="1"/>
</dbReference>
<dbReference type="Pfam" id="PF00589">
    <property type="entry name" value="Phage_integrase"/>
    <property type="match status" value="1"/>
</dbReference>
<dbReference type="InterPro" id="IPR050090">
    <property type="entry name" value="Tyrosine_recombinase_XerCD"/>
</dbReference>
<dbReference type="PANTHER" id="PTHR30349:SF64">
    <property type="entry name" value="PROPHAGE INTEGRASE INTD-RELATED"/>
    <property type="match status" value="1"/>
</dbReference>
<dbReference type="InterPro" id="IPR013762">
    <property type="entry name" value="Integrase-like_cat_sf"/>
</dbReference>
<protein>
    <submittedName>
        <fullName evidence="4">Site-specific integrase</fullName>
    </submittedName>
</protein>
<dbReference type="InterPro" id="IPR002104">
    <property type="entry name" value="Integrase_catalytic"/>
</dbReference>
<dbReference type="AlphaFoldDB" id="A0A4U1ZR10"/>
<dbReference type="GO" id="GO:0015074">
    <property type="term" value="P:DNA integration"/>
    <property type="evidence" value="ECO:0007669"/>
    <property type="project" value="UniProtKB-KW"/>
</dbReference>
<keyword evidence="2" id="KW-0233">DNA recombination</keyword>
<sequence>MAYLVKSADILIGCEIVTDTDPIEFHGGRSIGPISTLYDNTGAYVEPVNQWFIHLITSKRLEDLNSYTRALKRYWDFLDREGLDWDKFPPLRRLKPTYLFRNDLLASVNSGGLAHSTANTYINHLVQFYLWAAYERYYQITEEHKPFEIEFVQVKNKNMLTHMMPKFTVQTSDLRIRVPKDSTSKTVRRLNPLPHSALHILSKQLKRTSPEVRLICLLAVQSGLRIKEATGLTLDALNQARQRADSRTHYEITIGPRNGVPTKYKKTRTIEITGQLLQELRRYAIDERRLQRLNKLQDRLDKHRHLFSNPDKADLKPLRLNQKKLKALISANTFEPMFISQQGNPYQPNTIGARFGEIRRLIKNSGHTFNHRFHDLRSSYATYRLQSLIDGGLEASDTLDLLMQWMGHKDESTIWNYIRYLKRKEVLVEKISMLDNIMHQALLESDNE</sequence>
<evidence type="ECO:0000256" key="2">
    <source>
        <dbReference type="ARBA" id="ARBA00023172"/>
    </source>
</evidence>
<dbReference type="GO" id="GO:0006310">
    <property type="term" value="P:DNA recombination"/>
    <property type="evidence" value="ECO:0007669"/>
    <property type="project" value="UniProtKB-KW"/>
</dbReference>
<dbReference type="Proteomes" id="UP000307574">
    <property type="component" value="Unassembled WGS sequence"/>
</dbReference>
<evidence type="ECO:0000313" key="4">
    <source>
        <dbReference type="EMBL" id="TKF36116.1"/>
    </source>
</evidence>
<dbReference type="EMBL" id="SYUV01000007">
    <property type="protein sequence ID" value="TKF36116.1"/>
    <property type="molecule type" value="Genomic_DNA"/>
</dbReference>
<gene>
    <name evidence="4" type="ORF">FCV50_02605</name>
</gene>
<dbReference type="GO" id="GO:0003677">
    <property type="term" value="F:DNA binding"/>
    <property type="evidence" value="ECO:0007669"/>
    <property type="project" value="InterPro"/>
</dbReference>
<name>A0A4U1ZR10_9VIBR</name>
<dbReference type="RefSeq" id="WP_069490142.1">
    <property type="nucleotide sequence ID" value="NZ_SYUV01000007.1"/>
</dbReference>
<feature type="domain" description="Tyr recombinase" evidence="3">
    <location>
        <begin position="188"/>
        <end position="432"/>
    </location>
</feature>
<keyword evidence="1" id="KW-0229">DNA integration</keyword>
<evidence type="ECO:0000313" key="5">
    <source>
        <dbReference type="Proteomes" id="UP000307574"/>
    </source>
</evidence>
<evidence type="ECO:0000256" key="1">
    <source>
        <dbReference type="ARBA" id="ARBA00022908"/>
    </source>
</evidence>
<dbReference type="PANTHER" id="PTHR30349">
    <property type="entry name" value="PHAGE INTEGRASE-RELATED"/>
    <property type="match status" value="1"/>
</dbReference>
<accession>A0A4U1ZR10</accession>
<evidence type="ECO:0000259" key="3">
    <source>
        <dbReference type="PROSITE" id="PS51898"/>
    </source>
</evidence>
<dbReference type="InterPro" id="IPR011010">
    <property type="entry name" value="DNA_brk_join_enz"/>
</dbReference>